<keyword evidence="3" id="KW-1185">Reference proteome</keyword>
<dbReference type="InParanoid" id="A0A177C905"/>
<dbReference type="EMBL" id="KV441555">
    <property type="protein sequence ID" value="OAG03258.1"/>
    <property type="molecule type" value="Genomic_DNA"/>
</dbReference>
<protein>
    <submittedName>
        <fullName evidence="2">Uncharacterized protein</fullName>
    </submittedName>
</protein>
<feature type="compositionally biased region" description="Acidic residues" evidence="1">
    <location>
        <begin position="177"/>
        <end position="190"/>
    </location>
</feature>
<reference evidence="2 3" key="1">
    <citation type="submission" date="2016-05" db="EMBL/GenBank/DDBJ databases">
        <title>Comparative analysis of secretome profiles of manganese(II)-oxidizing ascomycete fungi.</title>
        <authorList>
            <consortium name="DOE Joint Genome Institute"/>
            <person name="Zeiner C.A."/>
            <person name="Purvine S.O."/>
            <person name="Zink E.M."/>
            <person name="Wu S."/>
            <person name="Pasa-Tolic L."/>
            <person name="Chaput D.L."/>
            <person name="Haridas S."/>
            <person name="Grigoriev I.V."/>
            <person name="Santelli C.M."/>
            <person name="Hansel C.M."/>
        </authorList>
    </citation>
    <scope>NUCLEOTIDE SEQUENCE [LARGE SCALE GENOMIC DNA]</scope>
    <source>
        <strain evidence="2 3">AP3s5-JAC2a</strain>
    </source>
</reference>
<dbReference type="RefSeq" id="XP_018033623.1">
    <property type="nucleotide sequence ID" value="XM_018179096.1"/>
</dbReference>
<dbReference type="OrthoDB" id="4521980at2759"/>
<dbReference type="GeneID" id="28762582"/>
<gene>
    <name evidence="2" type="ORF">CC84DRAFT_1166979</name>
</gene>
<organism evidence="2 3">
    <name type="scientific">Paraphaeosphaeria sporulosa</name>
    <dbReference type="NCBI Taxonomy" id="1460663"/>
    <lineage>
        <taxon>Eukaryota</taxon>
        <taxon>Fungi</taxon>
        <taxon>Dikarya</taxon>
        <taxon>Ascomycota</taxon>
        <taxon>Pezizomycotina</taxon>
        <taxon>Dothideomycetes</taxon>
        <taxon>Pleosporomycetidae</taxon>
        <taxon>Pleosporales</taxon>
        <taxon>Massarineae</taxon>
        <taxon>Didymosphaeriaceae</taxon>
        <taxon>Paraphaeosphaeria</taxon>
    </lineage>
</organism>
<sequence>MSTPSTADEITSPDNSISHAPDTARIMHWSIYGRPGAPSTTRATASSWKHKPFSKPVTRPWSHVIPSSELPKLLNGFIPNQMEDKWFVYTDGPDAQGNAAVRFFRSWTGYAMVSAKLVMSMDGEGRAKEEDARFTELTWETDKEMYNGDMDAPGTVLGVAQWCMGCQLGPKEREGSAAEENEEEAPAGSS</sequence>
<feature type="region of interest" description="Disordered" evidence="1">
    <location>
        <begin position="171"/>
        <end position="190"/>
    </location>
</feature>
<dbReference type="AlphaFoldDB" id="A0A177C905"/>
<evidence type="ECO:0000313" key="2">
    <source>
        <dbReference type="EMBL" id="OAG03258.1"/>
    </source>
</evidence>
<evidence type="ECO:0000313" key="3">
    <source>
        <dbReference type="Proteomes" id="UP000077069"/>
    </source>
</evidence>
<accession>A0A177C905</accession>
<feature type="region of interest" description="Disordered" evidence="1">
    <location>
        <begin position="1"/>
        <end position="20"/>
    </location>
</feature>
<dbReference type="Proteomes" id="UP000077069">
    <property type="component" value="Unassembled WGS sequence"/>
</dbReference>
<dbReference type="STRING" id="1460663.A0A177C905"/>
<feature type="compositionally biased region" description="Polar residues" evidence="1">
    <location>
        <begin position="1"/>
        <end position="18"/>
    </location>
</feature>
<proteinExistence type="predicted"/>
<evidence type="ECO:0000256" key="1">
    <source>
        <dbReference type="SAM" id="MobiDB-lite"/>
    </source>
</evidence>
<name>A0A177C905_9PLEO</name>